<dbReference type="InterPro" id="IPR036928">
    <property type="entry name" value="AS_sf"/>
</dbReference>
<dbReference type="SUPFAM" id="SSF75304">
    <property type="entry name" value="Amidase signature (AS) enzymes"/>
    <property type="match status" value="1"/>
</dbReference>
<organism evidence="2 3">
    <name type="scientific">Microterricola pindariensis</name>
    <dbReference type="NCBI Taxonomy" id="478010"/>
    <lineage>
        <taxon>Bacteria</taxon>
        <taxon>Bacillati</taxon>
        <taxon>Actinomycetota</taxon>
        <taxon>Actinomycetes</taxon>
        <taxon>Micrococcales</taxon>
        <taxon>Microbacteriaceae</taxon>
        <taxon>Microterricola</taxon>
    </lineage>
</organism>
<dbReference type="PANTHER" id="PTHR42678:SF11">
    <property type="entry name" value="AMIDASE FAMILY PROTEIN"/>
    <property type="match status" value="1"/>
</dbReference>
<dbReference type="Pfam" id="PF01425">
    <property type="entry name" value="Amidase"/>
    <property type="match status" value="1"/>
</dbReference>
<feature type="domain" description="Amidase" evidence="1">
    <location>
        <begin position="34"/>
        <end position="250"/>
    </location>
</feature>
<gene>
    <name evidence="2" type="ORF">GY24_16940</name>
</gene>
<name>A0ABX5AQT6_9MICO</name>
<evidence type="ECO:0000313" key="2">
    <source>
        <dbReference type="EMBL" id="PPL14181.1"/>
    </source>
</evidence>
<keyword evidence="3" id="KW-1185">Reference proteome</keyword>
<comment type="caution">
    <text evidence="2">The sequence shown here is derived from an EMBL/GenBank/DDBJ whole genome shotgun (WGS) entry which is preliminary data.</text>
</comment>
<dbReference type="Proteomes" id="UP000237755">
    <property type="component" value="Unassembled WGS sequence"/>
</dbReference>
<protein>
    <submittedName>
        <fullName evidence="2">Amidase</fullName>
    </submittedName>
</protein>
<evidence type="ECO:0000313" key="3">
    <source>
        <dbReference type="Proteomes" id="UP000237755"/>
    </source>
</evidence>
<dbReference type="EMBL" id="MPZN01000109">
    <property type="protein sequence ID" value="PPL14181.1"/>
    <property type="molecule type" value="Genomic_DNA"/>
</dbReference>
<proteinExistence type="predicted"/>
<dbReference type="RefSeq" id="WP_104477771.1">
    <property type="nucleotide sequence ID" value="NZ_MPZN01000109.1"/>
</dbReference>
<dbReference type="InterPro" id="IPR023631">
    <property type="entry name" value="Amidase_dom"/>
</dbReference>
<dbReference type="NCBIfam" id="NF005127">
    <property type="entry name" value="PRK06565.1"/>
    <property type="match status" value="1"/>
</dbReference>
<evidence type="ECO:0000259" key="1">
    <source>
        <dbReference type="Pfam" id="PF01425"/>
    </source>
</evidence>
<accession>A0ABX5AQT6</accession>
<reference evidence="2 3" key="1">
    <citation type="journal article" date="2008" name="Int. J. Syst. Evol. Microbiol.">
        <title>Leifsonia pindariensis sp. nov., isolated from the Pindari glacier of the Indian Himalayas, and emended description of the genus Leifsonia.</title>
        <authorList>
            <person name="Reddy G.S."/>
            <person name="Prabagaran S.R."/>
            <person name="Shivaji S."/>
        </authorList>
    </citation>
    <scope>NUCLEOTIDE SEQUENCE [LARGE SCALE GENOMIC DNA]</scope>
    <source>
        <strain evidence="2 3">PON 10</strain>
    </source>
</reference>
<sequence>MTGSPTPKQFDVTEASIAGLRDALQSGQVSSVQLLTAYLDRIAAYDQSGPTLNSIVVPNPAAADEARASDERRARGESLGNLDGIPYTAKDSYLVAGLTAAAGSPAFADLVAQWDAFTIARLREAGAVLIGLTNMPPMANGGMQRGLYGRAESPYNAAYLTAAFGSGSSNGSGTATAASFAAFGLAEETWSSGRAPASNNSLCAYTPSRGVISTRGNWPLVPTMDVVVPHARTMADLLEVLDVIVADDAESRGDFWRAQPWIPLPAASAVRPARYPDLAAGGTAALAGTRLGLPRMYVNADPAAGTSPLPSLGGQLGQRIDTRPSVIALWEEARRALEAAGAEVVLVDFPVVSNYEGDRPGAPTIASRGLVSPEFLHREIVDLSAWSWDDFLRANGDPALNRLDGVDGVDGALIFPEPAGALPDRYDGFEDHVSGYPEQVREHPVREFTAIPDLESGLRGLEETRRVDLEAWMDGLGLDAVVFPAAADVGPADMDVSEASAELGWRNGVWVSNGNLAIRHLGIPTVTVPMGALADIGMPVGLTFAGRAYDDNTLLTLAAAFEATGSRRVPPPRTPSLG</sequence>
<dbReference type="Gene3D" id="3.90.1300.10">
    <property type="entry name" value="Amidase signature (AS) domain"/>
    <property type="match status" value="1"/>
</dbReference>
<dbReference type="PANTHER" id="PTHR42678">
    <property type="entry name" value="AMIDASE"/>
    <property type="match status" value="1"/>
</dbReference>